<evidence type="ECO:0000256" key="8">
    <source>
        <dbReference type="ARBA" id="ARBA00023136"/>
    </source>
</evidence>
<feature type="transmembrane region" description="Helical" evidence="9">
    <location>
        <begin position="324"/>
        <end position="344"/>
    </location>
</feature>
<evidence type="ECO:0000256" key="3">
    <source>
        <dbReference type="ARBA" id="ARBA00022475"/>
    </source>
</evidence>
<comment type="caution">
    <text evidence="11">The sequence shown here is derived from an EMBL/GenBank/DDBJ whole genome shotgun (WGS) entry which is preliminary data.</text>
</comment>
<keyword evidence="2" id="KW-0813">Transport</keyword>
<evidence type="ECO:0000256" key="6">
    <source>
        <dbReference type="ARBA" id="ARBA00022692"/>
    </source>
</evidence>
<name>A0ABS3H5L7_9ENTE</name>
<protein>
    <submittedName>
        <fullName evidence="11">PTS fructose transporter subunit IIC</fullName>
    </submittedName>
</protein>
<dbReference type="NCBIfam" id="TIGR01427">
    <property type="entry name" value="PTS_IIC_fructo"/>
    <property type="match status" value="1"/>
</dbReference>
<dbReference type="Pfam" id="PF02378">
    <property type="entry name" value="PTS_EIIC"/>
    <property type="match status" value="1"/>
</dbReference>
<feature type="transmembrane region" description="Helical" evidence="9">
    <location>
        <begin position="64"/>
        <end position="82"/>
    </location>
</feature>
<gene>
    <name evidence="11" type="ORF">JZO76_04290</name>
</gene>
<dbReference type="InterPro" id="IPR050864">
    <property type="entry name" value="Bacterial_PTS_Sugar_Transport"/>
</dbReference>
<keyword evidence="4" id="KW-0762">Sugar transport</keyword>
<keyword evidence="5" id="KW-0598">Phosphotransferase system</keyword>
<dbReference type="PANTHER" id="PTHR30505:SF0">
    <property type="entry name" value="FRUCTOSE-LIKE PTS SYSTEM EIIBC COMPONENT-RELATED"/>
    <property type="match status" value="1"/>
</dbReference>
<organism evidence="11 12">
    <name type="scientific">Candidatus Enterococcus myersii</name>
    <dbReference type="NCBI Taxonomy" id="2815322"/>
    <lineage>
        <taxon>Bacteria</taxon>
        <taxon>Bacillati</taxon>
        <taxon>Bacillota</taxon>
        <taxon>Bacilli</taxon>
        <taxon>Lactobacillales</taxon>
        <taxon>Enterococcaceae</taxon>
        <taxon>Enterococcus</taxon>
    </lineage>
</organism>
<reference evidence="11 12" key="1">
    <citation type="submission" date="2021-03" db="EMBL/GenBank/DDBJ databases">
        <title>Enterococcal diversity collection.</title>
        <authorList>
            <person name="Gilmore M.S."/>
            <person name="Schwartzman J."/>
            <person name="Van Tyne D."/>
            <person name="Martin M."/>
            <person name="Earl A.M."/>
            <person name="Manson A.L."/>
            <person name="Straub T."/>
            <person name="Salamzade R."/>
            <person name="Saavedra J."/>
            <person name="Lebreton F."/>
            <person name="Prichula J."/>
            <person name="Schaufler K."/>
            <person name="Gaca A."/>
            <person name="Sgardioli B."/>
            <person name="Wagenaar J."/>
            <person name="Strong T."/>
        </authorList>
    </citation>
    <scope>NUCLEOTIDE SEQUENCE [LARGE SCALE GENOMIC DNA]</scope>
    <source>
        <strain evidence="11 12">MJM12</strain>
    </source>
</reference>
<feature type="transmembrane region" description="Helical" evidence="9">
    <location>
        <begin position="21"/>
        <end position="44"/>
    </location>
</feature>
<feature type="transmembrane region" description="Helical" evidence="9">
    <location>
        <begin position="111"/>
        <end position="130"/>
    </location>
</feature>
<dbReference type="PROSITE" id="PS51104">
    <property type="entry name" value="PTS_EIIC_TYPE_2"/>
    <property type="match status" value="1"/>
</dbReference>
<keyword evidence="3" id="KW-1003">Cell membrane</keyword>
<feature type="transmembrane region" description="Helical" evidence="9">
    <location>
        <begin position="142"/>
        <end position="165"/>
    </location>
</feature>
<feature type="domain" description="PTS EIIC type-2" evidence="10">
    <location>
        <begin position="15"/>
        <end position="354"/>
    </location>
</feature>
<evidence type="ECO:0000256" key="2">
    <source>
        <dbReference type="ARBA" id="ARBA00022448"/>
    </source>
</evidence>
<proteinExistence type="predicted"/>
<keyword evidence="8 9" id="KW-0472">Membrane</keyword>
<keyword evidence="6 9" id="KW-0812">Transmembrane</keyword>
<dbReference type="RefSeq" id="WP_206902947.1">
    <property type="nucleotide sequence ID" value="NZ_JAFLVT010000006.1"/>
</dbReference>
<dbReference type="InterPro" id="IPR003352">
    <property type="entry name" value="PTS_EIIC"/>
</dbReference>
<dbReference type="EMBL" id="JAFLVT010000006">
    <property type="protein sequence ID" value="MBO0448749.1"/>
    <property type="molecule type" value="Genomic_DNA"/>
</dbReference>
<feature type="transmembrane region" description="Helical" evidence="9">
    <location>
        <begin position="285"/>
        <end position="304"/>
    </location>
</feature>
<keyword evidence="12" id="KW-1185">Reference proteome</keyword>
<evidence type="ECO:0000313" key="11">
    <source>
        <dbReference type="EMBL" id="MBO0448749.1"/>
    </source>
</evidence>
<comment type="subcellular location">
    <subcellularLocation>
        <location evidence="1">Cell inner membrane</location>
        <topology evidence="1">Multi-pass membrane protein</topology>
    </subcellularLocation>
</comment>
<sequence length="370" mass="38769">MKKVDKKGNKFFKDLQKAFNTGVSFMLPAVVVGGIFLAIALATGKATDAGMEITNPFMKNLNDLGAAGFAMMIPLLSGYIANALAGKPALAPAMILGFVANNPIGEGQVKTGFLGAMIMGVAVGYFVRWCKTWQVPNTIKTIMPILIVPVVTTFVLGMVYIYIIAVPIGAAMDWLVKVLGEMQGGSAILLGLIIGAMTAIDMGGPINKTATAFTLALMSEGIYAPNGAHRIAVAIPPLAMAISTFIDRKKYTNEDKDLGVSALFMGLIGITEGAIPFAVKDIKRVLPAIIIGSAVGGAIGMANGVEALVPHGGLIILPVVNGKLWYVIAMAIGVLVSVAILHFTKPDLVVENKKETKEQKNSVGGVELTK</sequence>
<evidence type="ECO:0000313" key="12">
    <source>
        <dbReference type="Proteomes" id="UP000664256"/>
    </source>
</evidence>
<evidence type="ECO:0000256" key="4">
    <source>
        <dbReference type="ARBA" id="ARBA00022597"/>
    </source>
</evidence>
<evidence type="ECO:0000256" key="5">
    <source>
        <dbReference type="ARBA" id="ARBA00022683"/>
    </source>
</evidence>
<evidence type="ECO:0000256" key="7">
    <source>
        <dbReference type="ARBA" id="ARBA00022989"/>
    </source>
</evidence>
<dbReference type="PANTHER" id="PTHR30505">
    <property type="entry name" value="FRUCTOSE-LIKE PERMEASE"/>
    <property type="match status" value="1"/>
</dbReference>
<feature type="transmembrane region" description="Helical" evidence="9">
    <location>
        <begin position="185"/>
        <end position="206"/>
    </location>
</feature>
<dbReference type="Proteomes" id="UP000664256">
    <property type="component" value="Unassembled WGS sequence"/>
</dbReference>
<feature type="transmembrane region" description="Helical" evidence="9">
    <location>
        <begin position="258"/>
        <end position="278"/>
    </location>
</feature>
<evidence type="ECO:0000256" key="9">
    <source>
        <dbReference type="SAM" id="Phobius"/>
    </source>
</evidence>
<dbReference type="InterPro" id="IPR006327">
    <property type="entry name" value="PTS_IIC_fruc"/>
</dbReference>
<evidence type="ECO:0000259" key="10">
    <source>
        <dbReference type="PROSITE" id="PS51104"/>
    </source>
</evidence>
<evidence type="ECO:0000256" key="1">
    <source>
        <dbReference type="ARBA" id="ARBA00004429"/>
    </source>
</evidence>
<keyword evidence="7 9" id="KW-1133">Transmembrane helix</keyword>
<accession>A0ABS3H5L7</accession>
<dbReference type="InterPro" id="IPR013014">
    <property type="entry name" value="PTS_EIIC_2"/>
</dbReference>